<comment type="caution">
    <text evidence="4">The sequence shown here is derived from an EMBL/GenBank/DDBJ whole genome shotgun (WGS) entry which is preliminary data.</text>
</comment>
<dbReference type="GO" id="GO:0006508">
    <property type="term" value="P:proteolysis"/>
    <property type="evidence" value="ECO:0007669"/>
    <property type="project" value="InterPro"/>
</dbReference>
<dbReference type="AlphaFoldDB" id="A0A8S4DF29"/>
<gene>
    <name evidence="4" type="ORF">PLXY2_LOCUS2618</name>
</gene>
<dbReference type="SUPFAM" id="SSF50494">
    <property type="entry name" value="Trypsin-like serine proteases"/>
    <property type="match status" value="1"/>
</dbReference>
<dbReference type="PANTHER" id="PTHR24256">
    <property type="entry name" value="TRYPTASE-RELATED"/>
    <property type="match status" value="1"/>
</dbReference>
<evidence type="ECO:0000256" key="2">
    <source>
        <dbReference type="ARBA" id="ARBA00024195"/>
    </source>
</evidence>
<evidence type="ECO:0000259" key="3">
    <source>
        <dbReference type="PROSITE" id="PS50240"/>
    </source>
</evidence>
<keyword evidence="5" id="KW-1185">Reference proteome</keyword>
<dbReference type="InterPro" id="IPR001254">
    <property type="entry name" value="Trypsin_dom"/>
</dbReference>
<evidence type="ECO:0000313" key="4">
    <source>
        <dbReference type="EMBL" id="CAG9100820.1"/>
    </source>
</evidence>
<keyword evidence="1" id="KW-1015">Disulfide bond</keyword>
<protein>
    <submittedName>
        <fullName evidence="4">(diamondback moth) hypothetical protein</fullName>
    </submittedName>
</protein>
<accession>A0A8S4DF29</accession>
<evidence type="ECO:0000313" key="5">
    <source>
        <dbReference type="Proteomes" id="UP000653454"/>
    </source>
</evidence>
<dbReference type="GO" id="GO:0004252">
    <property type="term" value="F:serine-type endopeptidase activity"/>
    <property type="evidence" value="ECO:0007669"/>
    <property type="project" value="InterPro"/>
</dbReference>
<dbReference type="InterPro" id="IPR009003">
    <property type="entry name" value="Peptidase_S1_PA"/>
</dbReference>
<dbReference type="PROSITE" id="PS50240">
    <property type="entry name" value="TRYPSIN_DOM"/>
    <property type="match status" value="1"/>
</dbReference>
<proteinExistence type="inferred from homology"/>
<dbReference type="Pfam" id="PF00089">
    <property type="entry name" value="Trypsin"/>
    <property type="match status" value="1"/>
</dbReference>
<sequence length="91" mass="9539">MWSPVLGTAACQRHYGASVTSSHVCTSGDHGKGTCQGDTGGPLVVEVASEFRCVLIGVSTFGFGHTTSCQAGLPSVYTRVTSYLTWINARI</sequence>
<dbReference type="Gene3D" id="2.40.10.10">
    <property type="entry name" value="Trypsin-like serine proteases"/>
    <property type="match status" value="1"/>
</dbReference>
<dbReference type="InterPro" id="IPR043504">
    <property type="entry name" value="Peptidase_S1_PA_chymotrypsin"/>
</dbReference>
<name>A0A8S4DF29_PLUXY</name>
<organism evidence="4 5">
    <name type="scientific">Plutella xylostella</name>
    <name type="common">Diamondback moth</name>
    <name type="synonym">Plutella maculipennis</name>
    <dbReference type="NCBI Taxonomy" id="51655"/>
    <lineage>
        <taxon>Eukaryota</taxon>
        <taxon>Metazoa</taxon>
        <taxon>Ecdysozoa</taxon>
        <taxon>Arthropoda</taxon>
        <taxon>Hexapoda</taxon>
        <taxon>Insecta</taxon>
        <taxon>Pterygota</taxon>
        <taxon>Neoptera</taxon>
        <taxon>Endopterygota</taxon>
        <taxon>Lepidoptera</taxon>
        <taxon>Glossata</taxon>
        <taxon>Ditrysia</taxon>
        <taxon>Yponomeutoidea</taxon>
        <taxon>Plutellidae</taxon>
        <taxon>Plutella</taxon>
    </lineage>
</organism>
<evidence type="ECO:0000256" key="1">
    <source>
        <dbReference type="ARBA" id="ARBA00023157"/>
    </source>
</evidence>
<feature type="domain" description="Peptidase S1" evidence="3">
    <location>
        <begin position="1"/>
        <end position="91"/>
    </location>
</feature>
<dbReference type="EMBL" id="CAJHNJ030000006">
    <property type="protein sequence ID" value="CAG9100820.1"/>
    <property type="molecule type" value="Genomic_DNA"/>
</dbReference>
<comment type="similarity">
    <text evidence="2">Belongs to the peptidase S1 family. CLIP subfamily.</text>
</comment>
<dbReference type="InterPro" id="IPR051487">
    <property type="entry name" value="Ser/Thr_Proteases_Immune/Dev"/>
</dbReference>
<reference evidence="4" key="1">
    <citation type="submission" date="2020-11" db="EMBL/GenBank/DDBJ databases">
        <authorList>
            <person name="Whiteford S."/>
        </authorList>
    </citation>
    <scope>NUCLEOTIDE SEQUENCE</scope>
</reference>
<dbReference type="Proteomes" id="UP000653454">
    <property type="component" value="Unassembled WGS sequence"/>
</dbReference>